<dbReference type="InterPro" id="IPR003776">
    <property type="entry name" value="YcaO-like_dom"/>
</dbReference>
<organism evidence="2 3">
    <name type="scientific">Streptomyces lydicus</name>
    <dbReference type="NCBI Taxonomy" id="47763"/>
    <lineage>
        <taxon>Bacteria</taxon>
        <taxon>Bacillati</taxon>
        <taxon>Actinomycetota</taxon>
        <taxon>Actinomycetes</taxon>
        <taxon>Kitasatosporales</taxon>
        <taxon>Streptomycetaceae</taxon>
        <taxon>Streptomyces</taxon>
    </lineage>
</organism>
<evidence type="ECO:0000259" key="1">
    <source>
        <dbReference type="PROSITE" id="PS51664"/>
    </source>
</evidence>
<protein>
    <recommendedName>
        <fullName evidence="1">YcaO domain-containing protein</fullName>
    </recommendedName>
</protein>
<dbReference type="RefSeq" id="WP_127149158.1">
    <property type="nucleotide sequence ID" value="NZ_CP029042.1"/>
</dbReference>
<evidence type="ECO:0000313" key="2">
    <source>
        <dbReference type="EMBL" id="AZS69927.1"/>
    </source>
</evidence>
<dbReference type="AlphaFoldDB" id="A0A3S9Y4J8"/>
<dbReference type="Gene3D" id="3.30.160.660">
    <property type="match status" value="1"/>
</dbReference>
<evidence type="ECO:0000313" key="3">
    <source>
        <dbReference type="Proteomes" id="UP000275579"/>
    </source>
</evidence>
<dbReference type="PROSITE" id="PS51664">
    <property type="entry name" value="YCAO"/>
    <property type="match status" value="1"/>
</dbReference>
<proteinExistence type="predicted"/>
<feature type="domain" description="YcaO" evidence="1">
    <location>
        <begin position="258"/>
        <end position="650"/>
    </location>
</feature>
<dbReference type="Pfam" id="PF02624">
    <property type="entry name" value="YcaO"/>
    <property type="match status" value="1"/>
</dbReference>
<gene>
    <name evidence="2" type="ORF">DDE74_02235</name>
</gene>
<reference evidence="2 3" key="1">
    <citation type="submission" date="2018-04" db="EMBL/GenBank/DDBJ databases">
        <title>Complete genome sequences of Streptomyces lydicus strain WYEC and characterization of antagonistic properties of biological control agents.</title>
        <authorList>
            <person name="Mariita R.M."/>
            <person name="Sello J.K."/>
        </authorList>
    </citation>
    <scope>NUCLEOTIDE SEQUENCE [LARGE SCALE GENOMIC DNA]</scope>
    <source>
        <strain evidence="2 3">WYEC 108</strain>
    </source>
</reference>
<accession>A0A3S9Y4J8</accession>
<dbReference type="NCBIfam" id="TIGR03882">
    <property type="entry name" value="cyclo_dehyd_2"/>
    <property type="match status" value="1"/>
</dbReference>
<dbReference type="Proteomes" id="UP000275579">
    <property type="component" value="Chromosome"/>
</dbReference>
<sequence length="650" mass="70479">MNNAHPLVSVLGEGRLRDAVATHLAADPGISCVSPDGSPEVPTAVVVVADAWLEDAVALGPEGAAAVLPVSTELGHVVIGPLTGPGRPGCWMCARLRRSRNHPERDLVLRRNQQALASRPSSWLTSFAADAVAALVHDEITALAEGAGPRTASSFLRVSLADLTVRTHRVLPDPLCPACGELPEDTAEAAVLSLTRRLKPAPGAYRTRAVVDARESLLSTYVDSEAGLVSEVQTGDEGGLPVARAPLAMRGASGTEAGWGRSDSYRASTVTAVLEAVERWGGLQAGGKRTAVRATYREVRELAVDPVSLGLYDDERYADPDFPFTPFHDALELRWVWAYSFRRRRSVLVPETYAYYGAHVLEPDEPRLAYEISNGCALGGCIEEATLYGLLEVAERDAFLMAWYGQRPLPVIDLASARDPRLRLLAAHLEEENDRTITVLDTTVEQNIPCVWAIAVGRPGDTVRARAVCAGGSHIDPERAVLNALCELGPILASVDRSYEQRREHVTAMTKDSQLVRTMGDHSLLYADPEVFDRLAFLFASQEGRSLPEMAAKSIRVSPDDLTQDVEQVIGRYLETGLDVLVVDQTTPEHRRAALACVKVIVPGTVPMTFGHGMRRVHGLPRLFDVPRLLGDRNAPATIEDLNPHPHPFP</sequence>
<dbReference type="NCBIfam" id="TIGR03604">
    <property type="entry name" value="TOMM_cyclo_SagD"/>
    <property type="match status" value="1"/>
</dbReference>
<dbReference type="Gene3D" id="3.30.1330.230">
    <property type="match status" value="1"/>
</dbReference>
<dbReference type="InterPro" id="IPR027624">
    <property type="entry name" value="TOMM_cyclo_SagD"/>
</dbReference>
<dbReference type="Gene3D" id="3.40.50.720">
    <property type="entry name" value="NAD(P)-binding Rossmann-like Domain"/>
    <property type="match status" value="1"/>
</dbReference>
<dbReference type="PANTHER" id="PTHR37809:SF1">
    <property type="entry name" value="RIBOSOMAL PROTEIN S12 METHYLTHIOTRANSFERASE ACCESSORY FACTOR YCAO"/>
    <property type="match status" value="1"/>
</dbReference>
<name>A0A3S9Y4J8_9ACTN</name>
<dbReference type="Gene3D" id="3.30.40.250">
    <property type="match status" value="1"/>
</dbReference>
<dbReference type="PANTHER" id="PTHR37809">
    <property type="entry name" value="RIBOSOMAL PROTEIN S12 METHYLTHIOTRANSFERASE ACCESSORY FACTOR YCAO"/>
    <property type="match status" value="1"/>
</dbReference>
<dbReference type="EMBL" id="CP029042">
    <property type="protein sequence ID" value="AZS69927.1"/>
    <property type="molecule type" value="Genomic_DNA"/>
</dbReference>
<dbReference type="InterPro" id="IPR022291">
    <property type="entry name" value="Bacteriocin_synth_cyclodeHase"/>
</dbReference>